<evidence type="ECO:0000313" key="1">
    <source>
        <dbReference type="EMBL" id="PUZ68355.1"/>
    </source>
</evidence>
<keyword evidence="2" id="KW-1185">Reference proteome</keyword>
<dbReference type="Proteomes" id="UP000244336">
    <property type="component" value="Chromosome 2"/>
</dbReference>
<dbReference type="EMBL" id="CM009750">
    <property type="protein sequence ID" value="PUZ68355.1"/>
    <property type="molecule type" value="Genomic_DNA"/>
</dbReference>
<protein>
    <submittedName>
        <fullName evidence="1">Uncharacterized protein</fullName>
    </submittedName>
</protein>
<gene>
    <name evidence="1" type="ORF">GQ55_2G020600</name>
</gene>
<dbReference type="AlphaFoldDB" id="A0A2T7EKJ7"/>
<name>A0A2T7EKJ7_9POAL</name>
<sequence>MATTSKSDQSLALLMPDVCHQASTSLVLRLARCADLLLHLICQEVSSSIAPFNDKSCLNIRLLIKITLETFIR</sequence>
<evidence type="ECO:0000313" key="2">
    <source>
        <dbReference type="Proteomes" id="UP000244336"/>
    </source>
</evidence>
<dbReference type="Gramene" id="PUZ68355">
    <property type="protein sequence ID" value="PUZ68355"/>
    <property type="gene ID" value="GQ55_2G020600"/>
</dbReference>
<organism evidence="1 2">
    <name type="scientific">Panicum hallii var. hallii</name>
    <dbReference type="NCBI Taxonomy" id="1504633"/>
    <lineage>
        <taxon>Eukaryota</taxon>
        <taxon>Viridiplantae</taxon>
        <taxon>Streptophyta</taxon>
        <taxon>Embryophyta</taxon>
        <taxon>Tracheophyta</taxon>
        <taxon>Spermatophyta</taxon>
        <taxon>Magnoliopsida</taxon>
        <taxon>Liliopsida</taxon>
        <taxon>Poales</taxon>
        <taxon>Poaceae</taxon>
        <taxon>PACMAD clade</taxon>
        <taxon>Panicoideae</taxon>
        <taxon>Panicodae</taxon>
        <taxon>Paniceae</taxon>
        <taxon>Panicinae</taxon>
        <taxon>Panicum</taxon>
        <taxon>Panicum sect. Panicum</taxon>
    </lineage>
</organism>
<reference evidence="1 2" key="1">
    <citation type="submission" date="2018-04" db="EMBL/GenBank/DDBJ databases">
        <title>WGS assembly of Panicum hallii var. hallii HAL2.</title>
        <authorList>
            <person name="Lovell J."/>
            <person name="Jenkins J."/>
            <person name="Lowry D."/>
            <person name="Mamidi S."/>
            <person name="Sreedasyam A."/>
            <person name="Weng X."/>
            <person name="Barry K."/>
            <person name="Bonette J."/>
            <person name="Campitelli B."/>
            <person name="Daum C."/>
            <person name="Gordon S."/>
            <person name="Gould B."/>
            <person name="Lipzen A."/>
            <person name="MacQueen A."/>
            <person name="Palacio-Mejia J."/>
            <person name="Plott C."/>
            <person name="Shakirov E."/>
            <person name="Shu S."/>
            <person name="Yoshinaga Y."/>
            <person name="Zane M."/>
            <person name="Rokhsar D."/>
            <person name="Grimwood J."/>
            <person name="Schmutz J."/>
            <person name="Juenger T."/>
        </authorList>
    </citation>
    <scope>NUCLEOTIDE SEQUENCE [LARGE SCALE GENOMIC DNA]</scope>
    <source>
        <strain evidence="2">cv. HAL2</strain>
    </source>
</reference>
<proteinExistence type="predicted"/>
<accession>A0A2T7EKJ7</accession>